<keyword evidence="4" id="KW-1185">Reference proteome</keyword>
<feature type="domain" description="Bacteriophage T5 Orf172 DNA-binding" evidence="2">
    <location>
        <begin position="346"/>
        <end position="429"/>
    </location>
</feature>
<accession>A0A6M0R8N3</accession>
<comment type="caution">
    <text evidence="3">The sequence shown here is derived from an EMBL/GenBank/DDBJ whole genome shotgun (WGS) entry which is preliminary data.</text>
</comment>
<evidence type="ECO:0000313" key="4">
    <source>
        <dbReference type="Proteomes" id="UP000473885"/>
    </source>
</evidence>
<dbReference type="InterPro" id="IPR018306">
    <property type="entry name" value="Phage_T5_Orf172_DNA-bd"/>
</dbReference>
<evidence type="ECO:0000313" key="3">
    <source>
        <dbReference type="EMBL" id="NEZ46117.1"/>
    </source>
</evidence>
<evidence type="ECO:0000256" key="1">
    <source>
        <dbReference type="SAM" id="Coils"/>
    </source>
</evidence>
<feature type="coiled-coil region" evidence="1">
    <location>
        <begin position="9"/>
        <end position="111"/>
    </location>
</feature>
<sequence length="465" mass="55145">MSFLDIFKVKKFKAEILDLKDNIQNLTNTIEKLRKENTALKNIKYDLDQLKYKDLKIEISRLLDEEKETLNNFNLEKSKQEEEILNKTNYIEELNNCIDELNNKIIILEEENLMQSFGFYNPKYNLENSQLYKDRLNEIRKQQKQMVKNKTAVNYTEWTVNGSTSEGKKMTNDMIKLALRSFNLECDNAILKVKFNNIDTCEKRLNLAFDTMNKLGRVTNVTITNEYLNLKFEELYLAHEYELKKQEEKEEQKAIKERMREEAKVLKELESAKKKIEKEEIHFNKAISEIKLKLEHTDDNDKKILLEKLKELESQLKKVEKNKQDLNNREQNTRAGYVYIISNIGSFGDDIYKIGMTRRLEPMNRISELSSASVPFAFDVHAMIFSDDAPTLENSLHKEFEEYRLNKVNFRKEFFKISLSKIEEVVKQNHNKVVEFTKLALAEDYRKTIKINQQLKEQNNISHVR</sequence>
<dbReference type="Proteomes" id="UP000473885">
    <property type="component" value="Unassembled WGS sequence"/>
</dbReference>
<dbReference type="EMBL" id="SXDP01000001">
    <property type="protein sequence ID" value="NEZ46117.1"/>
    <property type="molecule type" value="Genomic_DNA"/>
</dbReference>
<name>A0A6M0R8N3_9CLOT</name>
<dbReference type="RefSeq" id="WP_163248378.1">
    <property type="nucleotide sequence ID" value="NZ_SXDP01000001.1"/>
</dbReference>
<gene>
    <name evidence="3" type="ORF">FDF74_02685</name>
</gene>
<dbReference type="AlphaFoldDB" id="A0A6M0R8N3"/>
<reference evidence="3 4" key="1">
    <citation type="submission" date="2019-04" db="EMBL/GenBank/DDBJ databases">
        <title>Genome sequencing of Clostridium botulinum Groups I-IV and Clostridium butyricum.</title>
        <authorList>
            <person name="Brunt J."/>
            <person name="Van Vliet A.H.M."/>
            <person name="Stringer S.C."/>
            <person name="Carter A.T."/>
            <person name="Peck M.W."/>
        </authorList>
    </citation>
    <scope>NUCLEOTIDE SEQUENCE [LARGE SCALE GENOMIC DNA]</scope>
    <source>
        <strain evidence="3 4">IFR 18/094</strain>
    </source>
</reference>
<evidence type="ECO:0000259" key="2">
    <source>
        <dbReference type="SMART" id="SM00974"/>
    </source>
</evidence>
<feature type="coiled-coil region" evidence="1">
    <location>
        <begin position="238"/>
        <end position="336"/>
    </location>
</feature>
<dbReference type="SMART" id="SM00974">
    <property type="entry name" value="T5orf172"/>
    <property type="match status" value="1"/>
</dbReference>
<organism evidence="3 4">
    <name type="scientific">Clostridium niameyense</name>
    <dbReference type="NCBI Taxonomy" id="1622073"/>
    <lineage>
        <taxon>Bacteria</taxon>
        <taxon>Bacillati</taxon>
        <taxon>Bacillota</taxon>
        <taxon>Clostridia</taxon>
        <taxon>Eubacteriales</taxon>
        <taxon>Clostridiaceae</taxon>
        <taxon>Clostridium</taxon>
    </lineage>
</organism>
<dbReference type="Pfam" id="PF13455">
    <property type="entry name" value="MUG113"/>
    <property type="match status" value="1"/>
</dbReference>
<proteinExistence type="predicted"/>
<dbReference type="InterPro" id="IPR025280">
    <property type="entry name" value="SNIPE"/>
</dbReference>
<dbReference type="Pfam" id="PF13250">
    <property type="entry name" value="SNIPE"/>
    <property type="match status" value="1"/>
</dbReference>
<keyword evidence="1" id="KW-0175">Coiled coil</keyword>
<protein>
    <submittedName>
        <fullName evidence="3">DUF4041 domain-containing protein</fullName>
    </submittedName>
</protein>